<name>A0ABP9LKA3_9RHOB</name>
<accession>A0ABP9LKA3</accession>
<dbReference type="EMBL" id="BAABHW010000006">
    <property type="protein sequence ID" value="GAA5080283.1"/>
    <property type="molecule type" value="Genomic_DNA"/>
</dbReference>
<gene>
    <name evidence="2" type="ORF">GCM10023209_33650</name>
</gene>
<dbReference type="Proteomes" id="UP001499910">
    <property type="component" value="Unassembled WGS sequence"/>
</dbReference>
<sequence>MTPSIFRILPAAGLSLALFFGALGASSSPARADADDAAALIGGLIALYALGQALDNDHRGQAIPVDRIYNWPPGAPPRHVQPPRRHVFVAPTRCFIQGRDRNGVYRGYVRRCMLNNVRHPNLLPAHCLREVRTDRGRRMIYGGRCLAQNGWVREADLRRH</sequence>
<evidence type="ECO:0000313" key="2">
    <source>
        <dbReference type="EMBL" id="GAA5080283.1"/>
    </source>
</evidence>
<keyword evidence="3" id="KW-1185">Reference proteome</keyword>
<reference evidence="3" key="1">
    <citation type="journal article" date="2019" name="Int. J. Syst. Evol. Microbiol.">
        <title>The Global Catalogue of Microorganisms (GCM) 10K type strain sequencing project: providing services to taxonomists for standard genome sequencing and annotation.</title>
        <authorList>
            <consortium name="The Broad Institute Genomics Platform"/>
            <consortium name="The Broad Institute Genome Sequencing Center for Infectious Disease"/>
            <person name="Wu L."/>
            <person name="Ma J."/>
        </authorList>
    </citation>
    <scope>NUCLEOTIDE SEQUENCE [LARGE SCALE GENOMIC DNA]</scope>
    <source>
        <strain evidence="3">JCM 18015</strain>
    </source>
</reference>
<feature type="chain" id="PRO_5046930173" evidence="1">
    <location>
        <begin position="33"/>
        <end position="160"/>
    </location>
</feature>
<comment type="caution">
    <text evidence="2">The sequence shown here is derived from an EMBL/GenBank/DDBJ whole genome shotgun (WGS) entry which is preliminary data.</text>
</comment>
<protein>
    <submittedName>
        <fullName evidence="2">Uncharacterized protein</fullName>
    </submittedName>
</protein>
<feature type="signal peptide" evidence="1">
    <location>
        <begin position="1"/>
        <end position="32"/>
    </location>
</feature>
<keyword evidence="1" id="KW-0732">Signal</keyword>
<dbReference type="RefSeq" id="WP_259553292.1">
    <property type="nucleotide sequence ID" value="NZ_JANXIR010000009.1"/>
</dbReference>
<evidence type="ECO:0000313" key="3">
    <source>
        <dbReference type="Proteomes" id="UP001499910"/>
    </source>
</evidence>
<evidence type="ECO:0000256" key="1">
    <source>
        <dbReference type="SAM" id="SignalP"/>
    </source>
</evidence>
<organism evidence="2 3">
    <name type="scientific">[Roseibacterium] beibuensis</name>
    <dbReference type="NCBI Taxonomy" id="1193142"/>
    <lineage>
        <taxon>Bacteria</taxon>
        <taxon>Pseudomonadati</taxon>
        <taxon>Pseudomonadota</taxon>
        <taxon>Alphaproteobacteria</taxon>
        <taxon>Rhodobacterales</taxon>
        <taxon>Roseobacteraceae</taxon>
        <taxon>Roseicyclus</taxon>
    </lineage>
</organism>
<proteinExistence type="predicted"/>